<protein>
    <submittedName>
        <fullName evidence="10">Putative myo-inositol transporter 1 protein</fullName>
    </submittedName>
</protein>
<dbReference type="GO" id="GO:1904679">
    <property type="term" value="P:myo-inositol import across plasma membrane"/>
    <property type="evidence" value="ECO:0007669"/>
    <property type="project" value="TreeGrafter"/>
</dbReference>
<keyword evidence="6 8" id="KW-0472">Membrane</keyword>
<keyword evidence="7" id="KW-0175">Coiled coil</keyword>
<feature type="transmembrane region" description="Helical" evidence="8">
    <location>
        <begin position="234"/>
        <end position="254"/>
    </location>
</feature>
<dbReference type="EMBL" id="KB707527">
    <property type="protein sequence ID" value="EMR61867.1"/>
    <property type="molecule type" value="Genomic_DNA"/>
</dbReference>
<dbReference type="Pfam" id="PF00083">
    <property type="entry name" value="Sugar_tr"/>
    <property type="match status" value="2"/>
</dbReference>
<evidence type="ECO:0000256" key="7">
    <source>
        <dbReference type="SAM" id="Coils"/>
    </source>
</evidence>
<dbReference type="PANTHER" id="PTHR48020:SF12">
    <property type="entry name" value="PROTON MYO-INOSITOL COTRANSPORTER"/>
    <property type="match status" value="1"/>
</dbReference>
<comment type="similarity">
    <text evidence="2">Belongs to the major facilitator superfamily. Sugar transporter (TC 2.A.1.1) family.</text>
</comment>
<feature type="transmembrane region" description="Helical" evidence="8">
    <location>
        <begin position="209"/>
        <end position="228"/>
    </location>
</feature>
<accession>M7SCH6</accession>
<evidence type="ECO:0000256" key="8">
    <source>
        <dbReference type="SAM" id="Phobius"/>
    </source>
</evidence>
<reference evidence="11" key="1">
    <citation type="journal article" date="2013" name="Genome Announc.">
        <title>Draft genome sequence of the grapevine dieback fungus Eutypa lata UCR-EL1.</title>
        <authorList>
            <person name="Blanco-Ulate B."/>
            <person name="Rolshausen P.E."/>
            <person name="Cantu D."/>
        </authorList>
    </citation>
    <scope>NUCLEOTIDE SEQUENCE [LARGE SCALE GENOMIC DNA]</scope>
    <source>
        <strain evidence="11">UCR-EL1</strain>
    </source>
</reference>
<dbReference type="OMA" id="ETGWRWM"/>
<name>M7SCH6_EUTLA</name>
<evidence type="ECO:0000256" key="1">
    <source>
        <dbReference type="ARBA" id="ARBA00004141"/>
    </source>
</evidence>
<evidence type="ECO:0000313" key="11">
    <source>
        <dbReference type="Proteomes" id="UP000012174"/>
    </source>
</evidence>
<dbReference type="InterPro" id="IPR050814">
    <property type="entry name" value="Myo-inositol_Transporter"/>
</dbReference>
<dbReference type="HOGENOM" id="CLU_001265_30_5_1"/>
<keyword evidence="4 8" id="KW-0812">Transmembrane</keyword>
<dbReference type="InterPro" id="IPR036259">
    <property type="entry name" value="MFS_trans_sf"/>
</dbReference>
<gene>
    <name evidence="10" type="ORF">UCREL1_11203</name>
</gene>
<organism evidence="10 11">
    <name type="scientific">Eutypa lata (strain UCR-EL1)</name>
    <name type="common">Grapevine dieback disease fungus</name>
    <name type="synonym">Eutypa armeniacae</name>
    <dbReference type="NCBI Taxonomy" id="1287681"/>
    <lineage>
        <taxon>Eukaryota</taxon>
        <taxon>Fungi</taxon>
        <taxon>Dikarya</taxon>
        <taxon>Ascomycota</taxon>
        <taxon>Pezizomycotina</taxon>
        <taxon>Sordariomycetes</taxon>
        <taxon>Xylariomycetidae</taxon>
        <taxon>Xylariales</taxon>
        <taxon>Diatrypaceae</taxon>
        <taxon>Eutypa</taxon>
    </lineage>
</organism>
<evidence type="ECO:0000259" key="9">
    <source>
        <dbReference type="PROSITE" id="PS50850"/>
    </source>
</evidence>
<dbReference type="InterPro" id="IPR005828">
    <property type="entry name" value="MFS_sugar_transport-like"/>
</dbReference>
<feature type="transmembrane region" description="Helical" evidence="8">
    <location>
        <begin position="317"/>
        <end position="340"/>
    </location>
</feature>
<sequence length="426" mass="45308">MVAGRAVVGAAVGAASFATPLYVAELAPARHRGSLVTLNVLCVTLGQVAAYVAGWGLVGVRDGWRWMVGLGAVPAVLQGVLLLAFMPETPRWLVKAGRPVAARRVIQKTVVSSTGKERVGGGGGGEEDPVSVRLVNRILKDIETEVREEEVERRRMTAAAVANDNGAATTSRKSSGGGEWVKGWRELLAVPRNRRALTIACLLQGLQQLCGFNSLMYFSATIFTILGFSTPTLTSLSVAATNFIFTVAALLVIDRIGRRRILLYSVPFMVVGLVLSAIGFRFFFFEPPADGGQSGETAAEIVNGEASSSSLSSRNSAAIILVSIMVYVAAYALGLGNVPWMQSELFPLSVRSLGSGAATCVNWTANFAVGLTFLPMMDVLTPTWTFALYAVVCVAGWVAIWLIYPETSGLTLEEATGLLEDGWGVR</sequence>
<evidence type="ECO:0000256" key="3">
    <source>
        <dbReference type="ARBA" id="ARBA00022448"/>
    </source>
</evidence>
<feature type="domain" description="Major facilitator superfamily (MFS) profile" evidence="9">
    <location>
        <begin position="1"/>
        <end position="408"/>
    </location>
</feature>
<evidence type="ECO:0000256" key="5">
    <source>
        <dbReference type="ARBA" id="ARBA00022989"/>
    </source>
</evidence>
<dbReference type="GO" id="GO:0005366">
    <property type="term" value="F:myo-inositol:proton symporter activity"/>
    <property type="evidence" value="ECO:0007669"/>
    <property type="project" value="TreeGrafter"/>
</dbReference>
<dbReference type="AlphaFoldDB" id="M7SCH6"/>
<dbReference type="PROSITE" id="PS00216">
    <property type="entry name" value="SUGAR_TRANSPORT_1"/>
    <property type="match status" value="1"/>
</dbReference>
<dbReference type="PRINTS" id="PR00171">
    <property type="entry name" value="SUGRTRNSPORT"/>
</dbReference>
<dbReference type="KEGG" id="ela:UCREL1_11203"/>
<comment type="subcellular location">
    <subcellularLocation>
        <location evidence="1">Membrane</location>
        <topology evidence="1">Multi-pass membrane protein</topology>
    </subcellularLocation>
</comment>
<feature type="transmembrane region" description="Helical" evidence="8">
    <location>
        <begin position="64"/>
        <end position="85"/>
    </location>
</feature>
<dbReference type="InterPro" id="IPR020846">
    <property type="entry name" value="MFS_dom"/>
</dbReference>
<dbReference type="SUPFAM" id="SSF103473">
    <property type="entry name" value="MFS general substrate transporter"/>
    <property type="match status" value="1"/>
</dbReference>
<dbReference type="Gene3D" id="1.20.1250.20">
    <property type="entry name" value="MFS general substrate transporter like domains"/>
    <property type="match status" value="1"/>
</dbReference>
<keyword evidence="5 8" id="KW-1133">Transmembrane helix</keyword>
<evidence type="ECO:0000313" key="10">
    <source>
        <dbReference type="EMBL" id="EMR61867.1"/>
    </source>
</evidence>
<evidence type="ECO:0000256" key="2">
    <source>
        <dbReference type="ARBA" id="ARBA00010992"/>
    </source>
</evidence>
<evidence type="ECO:0000256" key="6">
    <source>
        <dbReference type="ARBA" id="ARBA00023136"/>
    </source>
</evidence>
<feature type="transmembrane region" description="Helical" evidence="8">
    <location>
        <begin position="6"/>
        <end position="24"/>
    </location>
</feature>
<feature type="transmembrane region" description="Helical" evidence="8">
    <location>
        <begin position="261"/>
        <end position="284"/>
    </location>
</feature>
<proteinExistence type="inferred from homology"/>
<dbReference type="STRING" id="1287681.M7SCH6"/>
<dbReference type="PROSITE" id="PS50850">
    <property type="entry name" value="MFS"/>
    <property type="match status" value="1"/>
</dbReference>
<feature type="coiled-coil region" evidence="7">
    <location>
        <begin position="132"/>
        <end position="159"/>
    </location>
</feature>
<dbReference type="PROSITE" id="PS00217">
    <property type="entry name" value="SUGAR_TRANSPORT_2"/>
    <property type="match status" value="1"/>
</dbReference>
<dbReference type="eggNOG" id="KOG0254">
    <property type="taxonomic scope" value="Eukaryota"/>
</dbReference>
<feature type="transmembrane region" description="Helical" evidence="8">
    <location>
        <begin position="386"/>
        <end position="404"/>
    </location>
</feature>
<keyword evidence="3" id="KW-0813">Transport</keyword>
<feature type="transmembrane region" description="Helical" evidence="8">
    <location>
        <begin position="352"/>
        <end position="374"/>
    </location>
</feature>
<dbReference type="OrthoDB" id="6339427at2759"/>
<dbReference type="Proteomes" id="UP000012174">
    <property type="component" value="Unassembled WGS sequence"/>
</dbReference>
<dbReference type="InterPro" id="IPR005829">
    <property type="entry name" value="Sugar_transporter_CS"/>
</dbReference>
<keyword evidence="11" id="KW-1185">Reference proteome</keyword>
<dbReference type="GO" id="GO:0016020">
    <property type="term" value="C:membrane"/>
    <property type="evidence" value="ECO:0007669"/>
    <property type="project" value="UniProtKB-SubCell"/>
</dbReference>
<feature type="transmembrane region" description="Helical" evidence="8">
    <location>
        <begin position="36"/>
        <end position="58"/>
    </location>
</feature>
<evidence type="ECO:0000256" key="4">
    <source>
        <dbReference type="ARBA" id="ARBA00022692"/>
    </source>
</evidence>
<dbReference type="InterPro" id="IPR003663">
    <property type="entry name" value="Sugar/inositol_transpt"/>
</dbReference>
<dbReference type="PANTHER" id="PTHR48020">
    <property type="entry name" value="PROTON MYO-INOSITOL COTRANSPORTER"/>
    <property type="match status" value="1"/>
</dbReference>